<organism evidence="1 2">
    <name type="scientific">Ciona intestinalis</name>
    <name type="common">Transparent sea squirt</name>
    <name type="synonym">Ascidia intestinalis</name>
    <dbReference type="NCBI Taxonomy" id="7719"/>
    <lineage>
        <taxon>Eukaryota</taxon>
        <taxon>Metazoa</taxon>
        <taxon>Chordata</taxon>
        <taxon>Tunicata</taxon>
        <taxon>Ascidiacea</taxon>
        <taxon>Phlebobranchia</taxon>
        <taxon>Cionidae</taxon>
        <taxon>Ciona</taxon>
    </lineage>
</organism>
<evidence type="ECO:0000313" key="2">
    <source>
        <dbReference type="Proteomes" id="UP000008144"/>
    </source>
</evidence>
<proteinExistence type="predicted"/>
<name>H2XYF6_CIOIN</name>
<sequence>MKKQQGGPRQELQNPQLLPSLSYFLIL</sequence>
<dbReference type="Proteomes" id="UP000008144">
    <property type="component" value="Chromosome 2"/>
</dbReference>
<reference evidence="1" key="4">
    <citation type="submission" date="2025-09" db="UniProtKB">
        <authorList>
            <consortium name="Ensembl"/>
        </authorList>
    </citation>
    <scope>IDENTIFICATION</scope>
</reference>
<evidence type="ECO:0000313" key="1">
    <source>
        <dbReference type="Ensembl" id="ENSCINP00000034690.1"/>
    </source>
</evidence>
<dbReference type="EMBL" id="EAAA01001326">
    <property type="status" value="NOT_ANNOTATED_CDS"/>
    <property type="molecule type" value="Genomic_DNA"/>
</dbReference>
<keyword evidence="2" id="KW-1185">Reference proteome</keyword>
<dbReference type="HOGENOM" id="CLU_3415159_0_0_1"/>
<reference evidence="1" key="3">
    <citation type="submission" date="2025-08" db="UniProtKB">
        <authorList>
            <consortium name="Ensembl"/>
        </authorList>
    </citation>
    <scope>IDENTIFICATION</scope>
</reference>
<protein>
    <submittedName>
        <fullName evidence="1">Uncharacterized protein</fullName>
    </submittedName>
</protein>
<dbReference type="InParanoid" id="H2XYF6"/>
<dbReference type="Ensembl" id="ENSCINT00000030695.1">
    <property type="protein sequence ID" value="ENSCINP00000034690.1"/>
    <property type="gene ID" value="ENSCING00000022990.1"/>
</dbReference>
<dbReference type="AlphaFoldDB" id="H2XYF6"/>
<accession>H2XYF6</accession>
<reference evidence="1" key="2">
    <citation type="journal article" date="2008" name="Genome Biol.">
        <title>Improved genome assembly and evidence-based global gene model set for the chordate Ciona intestinalis: new insight into intron and operon populations.</title>
        <authorList>
            <person name="Satou Y."/>
            <person name="Mineta K."/>
            <person name="Ogasawara M."/>
            <person name="Sasakura Y."/>
            <person name="Shoguchi E."/>
            <person name="Ueno K."/>
            <person name="Yamada L."/>
            <person name="Matsumoto J."/>
            <person name="Wasserscheid J."/>
            <person name="Dewar K."/>
            <person name="Wiley G.B."/>
            <person name="Macmil S.L."/>
            <person name="Roe B.A."/>
            <person name="Zeller R.W."/>
            <person name="Hastings K.E."/>
            <person name="Lemaire P."/>
            <person name="Lindquist E."/>
            <person name="Endo T."/>
            <person name="Hotta K."/>
            <person name="Inaba K."/>
        </authorList>
    </citation>
    <scope>NUCLEOTIDE SEQUENCE [LARGE SCALE GENOMIC DNA]</scope>
    <source>
        <strain evidence="1">wild type</strain>
    </source>
</reference>
<reference evidence="2" key="1">
    <citation type="journal article" date="2002" name="Science">
        <title>The draft genome of Ciona intestinalis: insights into chordate and vertebrate origins.</title>
        <authorList>
            <person name="Dehal P."/>
            <person name="Satou Y."/>
            <person name="Campbell R.K."/>
            <person name="Chapman J."/>
            <person name="Degnan B."/>
            <person name="De Tomaso A."/>
            <person name="Davidson B."/>
            <person name="Di Gregorio A."/>
            <person name="Gelpke M."/>
            <person name="Goodstein D.M."/>
            <person name="Harafuji N."/>
            <person name="Hastings K.E."/>
            <person name="Ho I."/>
            <person name="Hotta K."/>
            <person name="Huang W."/>
            <person name="Kawashima T."/>
            <person name="Lemaire P."/>
            <person name="Martinez D."/>
            <person name="Meinertzhagen I.A."/>
            <person name="Necula S."/>
            <person name="Nonaka M."/>
            <person name="Putnam N."/>
            <person name="Rash S."/>
            <person name="Saiga H."/>
            <person name="Satake M."/>
            <person name="Terry A."/>
            <person name="Yamada L."/>
            <person name="Wang H.G."/>
            <person name="Awazu S."/>
            <person name="Azumi K."/>
            <person name="Boore J."/>
            <person name="Branno M."/>
            <person name="Chin-Bow S."/>
            <person name="DeSantis R."/>
            <person name="Doyle S."/>
            <person name="Francino P."/>
            <person name="Keys D.N."/>
            <person name="Haga S."/>
            <person name="Hayashi H."/>
            <person name="Hino K."/>
            <person name="Imai K.S."/>
            <person name="Inaba K."/>
            <person name="Kano S."/>
            <person name="Kobayashi K."/>
            <person name="Kobayashi M."/>
            <person name="Lee B.I."/>
            <person name="Makabe K.W."/>
            <person name="Manohar C."/>
            <person name="Matassi G."/>
            <person name="Medina M."/>
            <person name="Mochizuki Y."/>
            <person name="Mount S."/>
            <person name="Morishita T."/>
            <person name="Miura S."/>
            <person name="Nakayama A."/>
            <person name="Nishizaka S."/>
            <person name="Nomoto H."/>
            <person name="Ohta F."/>
            <person name="Oishi K."/>
            <person name="Rigoutsos I."/>
            <person name="Sano M."/>
            <person name="Sasaki A."/>
            <person name="Sasakura Y."/>
            <person name="Shoguchi E."/>
            <person name="Shin-i T."/>
            <person name="Spagnuolo A."/>
            <person name="Stainier D."/>
            <person name="Suzuki M.M."/>
            <person name="Tassy O."/>
            <person name="Takatori N."/>
            <person name="Tokuoka M."/>
            <person name="Yagi K."/>
            <person name="Yoshizaki F."/>
            <person name="Wada S."/>
            <person name="Zhang C."/>
            <person name="Hyatt P.D."/>
            <person name="Larimer F."/>
            <person name="Detter C."/>
            <person name="Doggett N."/>
            <person name="Glavina T."/>
            <person name="Hawkins T."/>
            <person name="Richardson P."/>
            <person name="Lucas S."/>
            <person name="Kohara Y."/>
            <person name="Levine M."/>
            <person name="Satoh N."/>
            <person name="Rokhsar D.S."/>
        </authorList>
    </citation>
    <scope>NUCLEOTIDE SEQUENCE [LARGE SCALE GENOMIC DNA]</scope>
</reference>